<dbReference type="PANTHER" id="PTHR45649">
    <property type="entry name" value="AMINO-ACID PERMEASE BAT1"/>
    <property type="match status" value="1"/>
</dbReference>
<dbReference type="GO" id="GO:0016020">
    <property type="term" value="C:membrane"/>
    <property type="evidence" value="ECO:0007669"/>
    <property type="project" value="UniProtKB-SubCell"/>
</dbReference>
<dbReference type="PANTHER" id="PTHR45649:SF6">
    <property type="entry name" value="GABA-SPECIFIC PERMEASE"/>
    <property type="match status" value="1"/>
</dbReference>
<evidence type="ECO:0000313" key="8">
    <source>
        <dbReference type="Proteomes" id="UP000298327"/>
    </source>
</evidence>
<dbReference type="OrthoDB" id="4476201at2759"/>
<dbReference type="AlphaFoldDB" id="A0A4Y9XQU9"/>
<dbReference type="STRING" id="205917.A0A4Y9XQU9"/>
<comment type="caution">
    <text evidence="7">The sequence shown here is derived from an EMBL/GenBank/DDBJ whole genome shotgun (WGS) entry which is preliminary data.</text>
</comment>
<evidence type="ECO:0000256" key="4">
    <source>
        <dbReference type="ARBA" id="ARBA00022989"/>
    </source>
</evidence>
<feature type="transmembrane region" description="Helical" evidence="6">
    <location>
        <begin position="6"/>
        <end position="28"/>
    </location>
</feature>
<feature type="non-terminal residue" evidence="7">
    <location>
        <position position="1"/>
    </location>
</feature>
<keyword evidence="8" id="KW-1185">Reference proteome</keyword>
<feature type="transmembrane region" description="Helical" evidence="6">
    <location>
        <begin position="40"/>
        <end position="64"/>
    </location>
</feature>
<dbReference type="InterPro" id="IPR002293">
    <property type="entry name" value="AA/rel_permease1"/>
</dbReference>
<feature type="transmembrane region" description="Helical" evidence="6">
    <location>
        <begin position="76"/>
        <end position="95"/>
    </location>
</feature>
<keyword evidence="5 6" id="KW-0472">Membrane</keyword>
<protein>
    <recommendedName>
        <fullName evidence="9">Amino acid permease/ SLC12A domain-containing protein</fullName>
    </recommendedName>
</protein>
<dbReference type="Proteomes" id="UP000298327">
    <property type="component" value="Unassembled WGS sequence"/>
</dbReference>
<keyword evidence="3 6" id="KW-0812">Transmembrane</keyword>
<evidence type="ECO:0000256" key="5">
    <source>
        <dbReference type="ARBA" id="ARBA00023136"/>
    </source>
</evidence>
<evidence type="ECO:0000313" key="7">
    <source>
        <dbReference type="EMBL" id="TFY50909.1"/>
    </source>
</evidence>
<name>A0A4Y9XQU9_9AGAM</name>
<evidence type="ECO:0000256" key="6">
    <source>
        <dbReference type="SAM" id="Phobius"/>
    </source>
</evidence>
<keyword evidence="4 6" id="KW-1133">Transmembrane helix</keyword>
<organism evidence="7 8">
    <name type="scientific">Dentipellis fragilis</name>
    <dbReference type="NCBI Taxonomy" id="205917"/>
    <lineage>
        <taxon>Eukaryota</taxon>
        <taxon>Fungi</taxon>
        <taxon>Dikarya</taxon>
        <taxon>Basidiomycota</taxon>
        <taxon>Agaricomycotina</taxon>
        <taxon>Agaricomycetes</taxon>
        <taxon>Russulales</taxon>
        <taxon>Hericiaceae</taxon>
        <taxon>Dentipellis</taxon>
    </lineage>
</organism>
<evidence type="ECO:0000256" key="1">
    <source>
        <dbReference type="ARBA" id="ARBA00004141"/>
    </source>
</evidence>
<dbReference type="EMBL" id="SEOQ01001663">
    <property type="protein sequence ID" value="TFY50909.1"/>
    <property type="molecule type" value="Genomic_DNA"/>
</dbReference>
<keyword evidence="2" id="KW-0813">Transport</keyword>
<proteinExistence type="predicted"/>
<dbReference type="GO" id="GO:0022857">
    <property type="term" value="F:transmembrane transporter activity"/>
    <property type="evidence" value="ECO:0007669"/>
    <property type="project" value="InterPro"/>
</dbReference>
<gene>
    <name evidence="7" type="ORF">EVG20_g11261</name>
</gene>
<sequence length="148" mass="16077">PNAISAIFSLGVVAQYTAYTIPIAARYLGKNDFKKGPFHLGIFSLPVAVIAVAFMSFMIIIFTFPTTPNPTTEDMNYTVVVSGGVVILSLAYYFFPKYGGRYWFKGPIRTVEDDLDAGSAARGDKDSLDSYGVVLVDAPEKLGEGLKM</sequence>
<comment type="subcellular location">
    <subcellularLocation>
        <location evidence="1">Membrane</location>
        <topology evidence="1">Multi-pass membrane protein</topology>
    </subcellularLocation>
</comment>
<evidence type="ECO:0000256" key="2">
    <source>
        <dbReference type="ARBA" id="ARBA00022448"/>
    </source>
</evidence>
<accession>A0A4Y9XQU9</accession>
<evidence type="ECO:0008006" key="9">
    <source>
        <dbReference type="Google" id="ProtNLM"/>
    </source>
</evidence>
<dbReference type="Pfam" id="PF13520">
    <property type="entry name" value="AA_permease_2"/>
    <property type="match status" value="1"/>
</dbReference>
<reference evidence="7 8" key="1">
    <citation type="submission" date="2019-02" db="EMBL/GenBank/DDBJ databases">
        <title>Genome sequencing of the rare red list fungi Dentipellis fragilis.</title>
        <authorList>
            <person name="Buettner E."/>
            <person name="Kellner H."/>
        </authorList>
    </citation>
    <scope>NUCLEOTIDE SEQUENCE [LARGE SCALE GENOMIC DNA]</scope>
    <source>
        <strain evidence="7 8">DSM 105465</strain>
    </source>
</reference>
<evidence type="ECO:0000256" key="3">
    <source>
        <dbReference type="ARBA" id="ARBA00022692"/>
    </source>
</evidence>